<evidence type="ECO:0000256" key="5">
    <source>
        <dbReference type="ARBA" id="ARBA00023136"/>
    </source>
</evidence>
<dbReference type="AlphaFoldDB" id="A0AB34GHN5"/>
<dbReference type="GO" id="GO:0005886">
    <property type="term" value="C:plasma membrane"/>
    <property type="evidence" value="ECO:0007669"/>
    <property type="project" value="TreeGrafter"/>
</dbReference>
<keyword evidence="11" id="KW-1185">Reference proteome</keyword>
<dbReference type="Gene3D" id="4.10.400.10">
    <property type="entry name" value="Low-density Lipoprotein Receptor"/>
    <property type="match status" value="1"/>
</dbReference>
<gene>
    <name evidence="10" type="ORF">J1605_012535</name>
</gene>
<feature type="disulfide bond" evidence="9">
    <location>
        <begin position="68"/>
        <end position="80"/>
    </location>
</feature>
<feature type="disulfide bond" evidence="9">
    <location>
        <begin position="87"/>
        <end position="102"/>
    </location>
</feature>
<dbReference type="Proteomes" id="UP001159641">
    <property type="component" value="Unassembled WGS sequence"/>
</dbReference>
<keyword evidence="4" id="KW-1133">Transmembrane helix</keyword>
<evidence type="ECO:0000256" key="7">
    <source>
        <dbReference type="ARBA" id="ARBA00023170"/>
    </source>
</evidence>
<keyword evidence="3" id="KW-0677">Repeat</keyword>
<comment type="caution">
    <text evidence="10">The sequence shown here is derived from an EMBL/GenBank/DDBJ whole genome shotgun (WGS) entry which is preliminary data.</text>
</comment>
<name>A0AB34GHN5_ESCRO</name>
<keyword evidence="7" id="KW-0675">Receptor</keyword>
<evidence type="ECO:0000256" key="6">
    <source>
        <dbReference type="ARBA" id="ARBA00023157"/>
    </source>
</evidence>
<proteinExistence type="predicted"/>
<dbReference type="InterPro" id="IPR051221">
    <property type="entry name" value="LDLR-related"/>
</dbReference>
<dbReference type="Pfam" id="PF00057">
    <property type="entry name" value="Ldl_recept_a"/>
    <property type="match status" value="1"/>
</dbReference>
<dbReference type="SMART" id="SM00192">
    <property type="entry name" value="LDLa"/>
    <property type="match status" value="1"/>
</dbReference>
<protein>
    <recommendedName>
        <fullName evidence="12">Low-density lipoprotein receptor-related protein 8</fullName>
    </recommendedName>
</protein>
<evidence type="ECO:0000256" key="1">
    <source>
        <dbReference type="ARBA" id="ARBA00004167"/>
    </source>
</evidence>
<dbReference type="GO" id="GO:0043235">
    <property type="term" value="C:receptor complex"/>
    <property type="evidence" value="ECO:0007669"/>
    <property type="project" value="TreeGrafter"/>
</dbReference>
<comment type="subcellular location">
    <subcellularLocation>
        <location evidence="1">Membrane</location>
        <topology evidence="1">Single-pass membrane protein</topology>
    </subcellularLocation>
</comment>
<keyword evidence="2" id="KW-0812">Transmembrane</keyword>
<dbReference type="PANTHER" id="PTHR22722">
    <property type="entry name" value="LOW-DENSITY LIPOPROTEIN RECEPTOR-RELATED PROTEIN 2-RELATED"/>
    <property type="match status" value="1"/>
</dbReference>
<accession>A0AB34GHN5</accession>
<dbReference type="EMBL" id="JAIQCJ010002214">
    <property type="protein sequence ID" value="KAJ8779651.1"/>
    <property type="molecule type" value="Genomic_DNA"/>
</dbReference>
<evidence type="ECO:0008006" key="12">
    <source>
        <dbReference type="Google" id="ProtNLM"/>
    </source>
</evidence>
<keyword evidence="6 9" id="KW-1015">Disulfide bond</keyword>
<reference evidence="10 11" key="1">
    <citation type="submission" date="2022-11" db="EMBL/GenBank/DDBJ databases">
        <title>Whole genome sequence of Eschrichtius robustus ER-17-0199.</title>
        <authorList>
            <person name="Bruniche-Olsen A."/>
            <person name="Black A.N."/>
            <person name="Fields C.J."/>
            <person name="Walden K."/>
            <person name="Dewoody J.A."/>
        </authorList>
    </citation>
    <scope>NUCLEOTIDE SEQUENCE [LARGE SCALE GENOMIC DNA]</scope>
    <source>
        <strain evidence="10">ER-17-0199</strain>
        <tissue evidence="10">Blubber</tissue>
    </source>
</reference>
<evidence type="ECO:0000313" key="11">
    <source>
        <dbReference type="Proteomes" id="UP001159641"/>
    </source>
</evidence>
<dbReference type="FunFam" id="4.10.400.10:FF:000011">
    <property type="entry name" value="Low-density lipoprotein receptor-related protein 1"/>
    <property type="match status" value="1"/>
</dbReference>
<organism evidence="10 11">
    <name type="scientific">Eschrichtius robustus</name>
    <name type="common">California gray whale</name>
    <name type="synonym">Eschrichtius gibbosus</name>
    <dbReference type="NCBI Taxonomy" id="9764"/>
    <lineage>
        <taxon>Eukaryota</taxon>
        <taxon>Metazoa</taxon>
        <taxon>Chordata</taxon>
        <taxon>Craniata</taxon>
        <taxon>Vertebrata</taxon>
        <taxon>Euteleostomi</taxon>
        <taxon>Mammalia</taxon>
        <taxon>Eutheria</taxon>
        <taxon>Laurasiatheria</taxon>
        <taxon>Artiodactyla</taxon>
        <taxon>Whippomorpha</taxon>
        <taxon>Cetacea</taxon>
        <taxon>Mysticeti</taxon>
        <taxon>Eschrichtiidae</taxon>
        <taxon>Eschrichtius</taxon>
    </lineage>
</organism>
<dbReference type="PROSITE" id="PS50068">
    <property type="entry name" value="LDLRA_2"/>
    <property type="match status" value="1"/>
</dbReference>
<dbReference type="PROSITE" id="PS01209">
    <property type="entry name" value="LDLRA_1"/>
    <property type="match status" value="1"/>
</dbReference>
<feature type="disulfide bond" evidence="9">
    <location>
        <begin position="75"/>
        <end position="93"/>
    </location>
</feature>
<evidence type="ECO:0000256" key="9">
    <source>
        <dbReference type="PROSITE-ProRule" id="PRU00124"/>
    </source>
</evidence>
<evidence type="ECO:0000256" key="8">
    <source>
        <dbReference type="ARBA" id="ARBA00023180"/>
    </source>
</evidence>
<evidence type="ECO:0000256" key="3">
    <source>
        <dbReference type="ARBA" id="ARBA00022737"/>
    </source>
</evidence>
<dbReference type="CDD" id="cd00112">
    <property type="entry name" value="LDLa"/>
    <property type="match status" value="1"/>
</dbReference>
<evidence type="ECO:0000256" key="2">
    <source>
        <dbReference type="ARBA" id="ARBA00022692"/>
    </source>
</evidence>
<keyword evidence="8" id="KW-0325">Glycoprotein</keyword>
<evidence type="ECO:0000256" key="4">
    <source>
        <dbReference type="ARBA" id="ARBA00022989"/>
    </source>
</evidence>
<sequence>MSGAGRLPRLTMRFRRPLRVAEKEGLRARRMCPQRPVRVSRRVQGLPVGCVCVDLSLRAVCAGSVKECEEDQFRCRNERCIPSVWRCDEDDDCSDNSDEDDCPATGPPAWTFTAGACSREPSRELLPSRHLGTQRVLGSRQVLMEPGAKPGAARPGRRARHARVAGLELWGGDATVPASV</sequence>
<dbReference type="InterPro" id="IPR002172">
    <property type="entry name" value="LDrepeatLR_classA_rpt"/>
</dbReference>
<dbReference type="InterPro" id="IPR023415">
    <property type="entry name" value="LDLR_class-A_CS"/>
</dbReference>
<dbReference type="InterPro" id="IPR036055">
    <property type="entry name" value="LDL_receptor-like_sf"/>
</dbReference>
<keyword evidence="5" id="KW-0472">Membrane</keyword>
<dbReference type="SUPFAM" id="SSF57424">
    <property type="entry name" value="LDL receptor-like module"/>
    <property type="match status" value="1"/>
</dbReference>
<evidence type="ECO:0000313" key="10">
    <source>
        <dbReference type="EMBL" id="KAJ8779651.1"/>
    </source>
</evidence>